<evidence type="ECO:0000313" key="13">
    <source>
        <dbReference type="EMBL" id="KAJ4460740.1"/>
    </source>
</evidence>
<keyword evidence="4 6" id="KW-0326">Glycosidase</keyword>
<dbReference type="CDD" id="cd14752">
    <property type="entry name" value="GH31_N"/>
    <property type="match status" value="1"/>
</dbReference>
<evidence type="ECO:0000256" key="9">
    <source>
        <dbReference type="SAM" id="SignalP"/>
    </source>
</evidence>
<feature type="domain" description="Glycoside hydrolase family 31 N-terminal" evidence="11">
    <location>
        <begin position="89"/>
        <end position="208"/>
    </location>
</feature>
<comment type="caution">
    <text evidence="13">The sequence shown here is derived from an EMBL/GenBank/DDBJ whole genome shotgun (WGS) entry which is preliminary data.</text>
</comment>
<keyword evidence="3" id="KW-0325">Glycoprotein</keyword>
<evidence type="ECO:0000256" key="4">
    <source>
        <dbReference type="ARBA" id="ARBA00023295"/>
    </source>
</evidence>
<evidence type="ECO:0000256" key="7">
    <source>
        <dbReference type="SAM" id="MobiDB-lite"/>
    </source>
</evidence>
<dbReference type="Gene3D" id="2.60.40.1180">
    <property type="entry name" value="Golgi alpha-mannosidase II"/>
    <property type="match status" value="2"/>
</dbReference>
<dbReference type="SUPFAM" id="SSF74650">
    <property type="entry name" value="Galactose mutarotase-like"/>
    <property type="match status" value="1"/>
</dbReference>
<feature type="transmembrane region" description="Helical" evidence="8">
    <location>
        <begin position="870"/>
        <end position="893"/>
    </location>
</feature>
<dbReference type="PANTHER" id="PTHR22762">
    <property type="entry name" value="ALPHA-GLUCOSIDASE"/>
    <property type="match status" value="1"/>
</dbReference>
<dbReference type="InterPro" id="IPR013780">
    <property type="entry name" value="Glyco_hydro_b"/>
</dbReference>
<dbReference type="InterPro" id="IPR048395">
    <property type="entry name" value="Glyco_hydro_31_C"/>
</dbReference>
<feature type="domain" description="Glycoside hydrolase family 31 TIM barrel" evidence="10">
    <location>
        <begin position="261"/>
        <end position="586"/>
    </location>
</feature>
<reference evidence="13" key="1">
    <citation type="journal article" date="2022" name="bioRxiv">
        <title>Genomics of Preaxostyla Flagellates Illuminates Evolutionary Transitions and the Path Towards Mitochondrial Loss.</title>
        <authorList>
            <person name="Novak L.V.F."/>
            <person name="Treitli S.C."/>
            <person name="Pyrih J."/>
            <person name="Halakuc P."/>
            <person name="Pipaliya S.V."/>
            <person name="Vacek V."/>
            <person name="Brzon O."/>
            <person name="Soukal P."/>
            <person name="Eme L."/>
            <person name="Dacks J.B."/>
            <person name="Karnkowska A."/>
            <person name="Elias M."/>
            <person name="Hampl V."/>
        </authorList>
    </citation>
    <scope>NUCLEOTIDE SEQUENCE</scope>
    <source>
        <strain evidence="13">RCP-MX</strain>
    </source>
</reference>
<dbReference type="Gene3D" id="2.60.40.1760">
    <property type="entry name" value="glycosyl hydrolase (family 31)"/>
    <property type="match status" value="1"/>
</dbReference>
<dbReference type="InterPro" id="IPR030458">
    <property type="entry name" value="Glyco_hydro_31_AS"/>
</dbReference>
<evidence type="ECO:0000256" key="2">
    <source>
        <dbReference type="ARBA" id="ARBA00022801"/>
    </source>
</evidence>
<evidence type="ECO:0000259" key="12">
    <source>
        <dbReference type="Pfam" id="PF21365"/>
    </source>
</evidence>
<dbReference type="Pfam" id="PF01055">
    <property type="entry name" value="Glyco_hydro_31_2nd"/>
    <property type="match status" value="2"/>
</dbReference>
<organism evidence="13 14">
    <name type="scientific">Paratrimastix pyriformis</name>
    <dbReference type="NCBI Taxonomy" id="342808"/>
    <lineage>
        <taxon>Eukaryota</taxon>
        <taxon>Metamonada</taxon>
        <taxon>Preaxostyla</taxon>
        <taxon>Paratrimastigidae</taxon>
        <taxon>Paratrimastix</taxon>
    </lineage>
</organism>
<dbReference type="SUPFAM" id="SSF51445">
    <property type="entry name" value="(Trans)glycosidases"/>
    <property type="match status" value="1"/>
</dbReference>
<dbReference type="Proteomes" id="UP001141327">
    <property type="component" value="Unassembled WGS sequence"/>
</dbReference>
<evidence type="ECO:0000256" key="1">
    <source>
        <dbReference type="ARBA" id="ARBA00007806"/>
    </source>
</evidence>
<feature type="domain" description="Glycoside hydrolase family 31 TIM barrel" evidence="10">
    <location>
        <begin position="589"/>
        <end position="629"/>
    </location>
</feature>
<keyword evidence="14" id="KW-1185">Reference proteome</keyword>
<dbReference type="EMBL" id="JAPMOS010000011">
    <property type="protein sequence ID" value="KAJ4460740.1"/>
    <property type="molecule type" value="Genomic_DNA"/>
</dbReference>
<keyword evidence="8" id="KW-1133">Transmembrane helix</keyword>
<proteinExistence type="inferred from homology"/>
<comment type="similarity">
    <text evidence="1 6">Belongs to the glycosyl hydrolase 31 family.</text>
</comment>
<feature type="signal peptide" evidence="9">
    <location>
        <begin position="1"/>
        <end position="18"/>
    </location>
</feature>
<feature type="region of interest" description="Disordered" evidence="7">
    <location>
        <begin position="901"/>
        <end position="926"/>
    </location>
</feature>
<evidence type="ECO:0000256" key="5">
    <source>
        <dbReference type="ARBA" id="ARBA00041343"/>
    </source>
</evidence>
<evidence type="ECO:0000259" key="10">
    <source>
        <dbReference type="Pfam" id="PF01055"/>
    </source>
</evidence>
<dbReference type="InterPro" id="IPR017853">
    <property type="entry name" value="GH"/>
</dbReference>
<evidence type="ECO:0000313" key="14">
    <source>
        <dbReference type="Proteomes" id="UP001141327"/>
    </source>
</evidence>
<keyword evidence="2 6" id="KW-0378">Hydrolase</keyword>
<dbReference type="InterPro" id="IPR000322">
    <property type="entry name" value="Glyco_hydro_31_TIM"/>
</dbReference>
<dbReference type="PANTHER" id="PTHR22762:SF133">
    <property type="entry name" value="P-TYPE DOMAIN-CONTAINING PROTEIN"/>
    <property type="match status" value="1"/>
</dbReference>
<evidence type="ECO:0000256" key="6">
    <source>
        <dbReference type="RuleBase" id="RU361185"/>
    </source>
</evidence>
<keyword evidence="8" id="KW-0472">Membrane</keyword>
<dbReference type="Gene3D" id="3.20.20.80">
    <property type="entry name" value="Glycosidases"/>
    <property type="match status" value="3"/>
</dbReference>
<dbReference type="SUPFAM" id="SSF51011">
    <property type="entry name" value="Glycosyl hydrolase domain"/>
    <property type="match status" value="1"/>
</dbReference>
<evidence type="ECO:0000259" key="11">
    <source>
        <dbReference type="Pfam" id="PF13802"/>
    </source>
</evidence>
<keyword evidence="9" id="KW-0732">Signal</keyword>
<dbReference type="InterPro" id="IPR011013">
    <property type="entry name" value="Gal_mutarotase_sf_dom"/>
</dbReference>
<accession>A0ABQ8UVG1</accession>
<gene>
    <name evidence="13" type="ORF">PAPYR_2976</name>
</gene>
<name>A0ABQ8UVG1_9EUKA</name>
<dbReference type="InterPro" id="IPR025887">
    <property type="entry name" value="Glyco_hydro_31_N_dom"/>
</dbReference>
<keyword evidence="8" id="KW-0812">Transmembrane</keyword>
<feature type="chain" id="PRO_5046694645" description="Maltase" evidence="9">
    <location>
        <begin position="19"/>
        <end position="926"/>
    </location>
</feature>
<evidence type="ECO:0000256" key="3">
    <source>
        <dbReference type="ARBA" id="ARBA00023180"/>
    </source>
</evidence>
<sequence>MTRLWLFLSLLAVGLCSTAQYRLKDIVTGSGSLQGTLELINGTCGPYAGQMPDVATLRLRVECLPTGPHIRIDDPARRRYEVANISVLNEAPLSTCTLYDLTYTEEPFTLTLTRPGTSHLLWKSLPGLVFEDQYIEWTTILGSPETAIYGLGERVGPLRLDMNHTYTIFTRDNGGTPPDVNLNGAHPVWMDLQADGQAHGGMMLNSNGMDVVLTPGDASHVPVVPATMQWRLTGGIVDLYLYPGPSPHDVVRQHTRIVGLPVLMPLWGLGWHQCRWGYKSLDEVKAVVEGYRSANIPLEVQWTDIDYMDAHKDFTFDPAQFPQAAFAAFVEELHTRGQKWVPIIDPAIKAEASHEPFMDGVRGNLFVQDQATGLPLVGAVWPGNTTFPDFSNPATHAYWTKWMRAFHEMAAWDGIWIDMNEPDSFTDVPVGTFLELSGGARPDQPLAEPELPMPRDPPPYLPGGRPLAEHSISPRAVQLAGWHYDLHSLYGHHEAVATNAALAVRTAPRPTLPPRAAQTAPHLGLTRPPPPLLSSTAPLRLPLGLRNVNSSGRYTMHWLGDNYSTFVSMKYSIQGIINFQQYGMPFGRRDHNEIGKISQEPYVFGEPYTAIMRRHINLRYSLISFYYTLLVDSHRTGTPLFNALAWVFPHDPLTHDIDTQFMVGTAILASPALEQGATTVSAYLPADTRWYDFYTGVEAPATGRVTLAAPLETLPLHLAGGHVVPLQEPAMTVAATVAQPVRLLVALDSARHAQGTLYMDDGVSADSVQQAAYTEVLLTAENETLAATIVHHGFPAACERMLRNVTVLGLHPPADMPRDATIVEVSPASATYQYDSANGILTIGLGAGLSLCQEAHISWHFTHTAPAQGFPWWIIVIAVVVCVVGVLLLWLVYRAKTHKRRQPGGYSSVPQVEPTPGSDAPAPSAV</sequence>
<protein>
    <recommendedName>
        <fullName evidence="5">Maltase</fullName>
    </recommendedName>
</protein>
<dbReference type="PROSITE" id="PS00129">
    <property type="entry name" value="GLYCOSYL_HYDROL_F31_1"/>
    <property type="match status" value="1"/>
</dbReference>
<feature type="domain" description="Glycosyl hydrolase family 31 C-terminal" evidence="12">
    <location>
        <begin position="637"/>
        <end position="724"/>
    </location>
</feature>
<dbReference type="Pfam" id="PF21365">
    <property type="entry name" value="Glyco_hydro_31_3rd"/>
    <property type="match status" value="1"/>
</dbReference>
<dbReference type="Pfam" id="PF13802">
    <property type="entry name" value="Gal_mutarotas_2"/>
    <property type="match status" value="1"/>
</dbReference>
<evidence type="ECO:0000256" key="8">
    <source>
        <dbReference type="SAM" id="Phobius"/>
    </source>
</evidence>